<feature type="transmembrane region" description="Helical" evidence="5">
    <location>
        <begin position="31"/>
        <end position="52"/>
    </location>
</feature>
<dbReference type="InterPro" id="IPR003825">
    <property type="entry name" value="Colicin-V_CvpA"/>
</dbReference>
<keyword evidence="4 5" id="KW-0472">Membrane</keyword>
<reference evidence="6 7" key="1">
    <citation type="submission" date="2019-02" db="EMBL/GenBank/DDBJ databases">
        <title>Genomic Encyclopedia of Type Strains, Phase IV (KMG-IV): sequencing the most valuable type-strain genomes for metagenomic binning, comparative biology and taxonomic classification.</title>
        <authorList>
            <person name="Goeker M."/>
        </authorList>
    </citation>
    <scope>NUCLEOTIDE SEQUENCE [LARGE SCALE GENOMIC DNA]</scope>
    <source>
        <strain evidence="6 7">K24</strain>
    </source>
</reference>
<dbReference type="RefSeq" id="WP_130358939.1">
    <property type="nucleotide sequence ID" value="NZ_SGXC01000002.1"/>
</dbReference>
<dbReference type="GO" id="GO:0009403">
    <property type="term" value="P:toxin biosynthetic process"/>
    <property type="evidence" value="ECO:0007669"/>
    <property type="project" value="InterPro"/>
</dbReference>
<keyword evidence="3 5" id="KW-1133">Transmembrane helix</keyword>
<keyword evidence="2 5" id="KW-0812">Transmembrane</keyword>
<dbReference type="Pfam" id="PF02674">
    <property type="entry name" value="Colicin_V"/>
    <property type="match status" value="1"/>
</dbReference>
<sequence>MTNFDYGVLLILGASVVIGLFRGLVKEVLSLIAYVAAFVVAVRYGPLAYEWLAAYIETPGLRAIVAYAGVFIAVLLAVGLVNVALGLLLKATGLSLADRGLGAVFGLVRGVVIVMVLVVAAGFTPLPKEPWWTGAVLSPYAEEGVRAVKPYVPEQFADWIRY</sequence>
<dbReference type="GO" id="GO:0016020">
    <property type="term" value="C:membrane"/>
    <property type="evidence" value="ECO:0007669"/>
    <property type="project" value="UniProtKB-SubCell"/>
</dbReference>
<feature type="transmembrane region" description="Helical" evidence="5">
    <location>
        <begin position="101"/>
        <end position="123"/>
    </location>
</feature>
<name>A0A4Q7NDV3_9BURK</name>
<dbReference type="AlphaFoldDB" id="A0A4Q7NDV3"/>
<evidence type="ECO:0000256" key="3">
    <source>
        <dbReference type="ARBA" id="ARBA00022989"/>
    </source>
</evidence>
<dbReference type="PANTHER" id="PTHR36926:SF1">
    <property type="entry name" value="COLICIN V PRODUCTION PROTEIN"/>
    <property type="match status" value="1"/>
</dbReference>
<keyword evidence="7" id="KW-1185">Reference proteome</keyword>
<gene>
    <name evidence="6" type="ORF">EV675_3901</name>
</gene>
<accession>A0A4Q7NDV3</accession>
<proteinExistence type="predicted"/>
<organism evidence="6 7">
    <name type="scientific">Pigmentiphaga kullae</name>
    <dbReference type="NCBI Taxonomy" id="151784"/>
    <lineage>
        <taxon>Bacteria</taxon>
        <taxon>Pseudomonadati</taxon>
        <taxon>Pseudomonadota</taxon>
        <taxon>Betaproteobacteria</taxon>
        <taxon>Burkholderiales</taxon>
        <taxon>Alcaligenaceae</taxon>
        <taxon>Pigmentiphaga</taxon>
    </lineage>
</organism>
<feature type="transmembrane region" description="Helical" evidence="5">
    <location>
        <begin position="6"/>
        <end position="24"/>
    </location>
</feature>
<evidence type="ECO:0000256" key="2">
    <source>
        <dbReference type="ARBA" id="ARBA00022692"/>
    </source>
</evidence>
<dbReference type="Proteomes" id="UP000292445">
    <property type="component" value="Unassembled WGS sequence"/>
</dbReference>
<dbReference type="InterPro" id="IPR052719">
    <property type="entry name" value="CvpA-like"/>
</dbReference>
<evidence type="ECO:0000256" key="5">
    <source>
        <dbReference type="SAM" id="Phobius"/>
    </source>
</evidence>
<comment type="subcellular location">
    <subcellularLocation>
        <location evidence="1">Membrane</location>
        <topology evidence="1">Multi-pass membrane protein</topology>
    </subcellularLocation>
</comment>
<comment type="caution">
    <text evidence="6">The sequence shown here is derived from an EMBL/GenBank/DDBJ whole genome shotgun (WGS) entry which is preliminary data.</text>
</comment>
<dbReference type="OrthoDB" id="9810601at2"/>
<feature type="transmembrane region" description="Helical" evidence="5">
    <location>
        <begin position="64"/>
        <end position="89"/>
    </location>
</feature>
<evidence type="ECO:0000313" key="7">
    <source>
        <dbReference type="Proteomes" id="UP000292445"/>
    </source>
</evidence>
<protein>
    <submittedName>
        <fullName evidence="6">Membrane protein required for colicin V production</fullName>
    </submittedName>
</protein>
<dbReference type="EMBL" id="SGXC01000002">
    <property type="protein sequence ID" value="RZS81278.1"/>
    <property type="molecule type" value="Genomic_DNA"/>
</dbReference>
<dbReference type="PANTHER" id="PTHR36926">
    <property type="entry name" value="COLICIN V PRODUCTION PROTEIN"/>
    <property type="match status" value="1"/>
</dbReference>
<evidence type="ECO:0000256" key="4">
    <source>
        <dbReference type="ARBA" id="ARBA00023136"/>
    </source>
</evidence>
<evidence type="ECO:0000256" key="1">
    <source>
        <dbReference type="ARBA" id="ARBA00004141"/>
    </source>
</evidence>
<evidence type="ECO:0000313" key="6">
    <source>
        <dbReference type="EMBL" id="RZS81278.1"/>
    </source>
</evidence>